<dbReference type="Pfam" id="PF18962">
    <property type="entry name" value="Por_Secre_tail"/>
    <property type="match status" value="1"/>
</dbReference>
<dbReference type="Gene3D" id="3.50.30.30">
    <property type="match status" value="1"/>
</dbReference>
<dbReference type="Pfam" id="PF02225">
    <property type="entry name" value="PA"/>
    <property type="match status" value="1"/>
</dbReference>
<keyword evidence="16" id="KW-1185">Reference proteome</keyword>
<evidence type="ECO:0000259" key="14">
    <source>
        <dbReference type="Pfam" id="PF18962"/>
    </source>
</evidence>
<feature type="chain" id="PRO_5020654129" evidence="12">
    <location>
        <begin position="19"/>
        <end position="863"/>
    </location>
</feature>
<evidence type="ECO:0000313" key="15">
    <source>
        <dbReference type="EMBL" id="TKS57219.1"/>
    </source>
</evidence>
<dbReference type="SUPFAM" id="SSF55486">
    <property type="entry name" value="Metalloproteases ('zincins'), catalytic domain"/>
    <property type="match status" value="1"/>
</dbReference>
<evidence type="ECO:0000256" key="10">
    <source>
        <dbReference type="ARBA" id="ARBA00023049"/>
    </source>
</evidence>
<comment type="caution">
    <text evidence="15">The sequence shown here is derived from an EMBL/GenBank/DDBJ whole genome shotgun (WGS) entry which is preliminary data.</text>
</comment>
<evidence type="ECO:0000256" key="1">
    <source>
        <dbReference type="ARBA" id="ARBA00001947"/>
    </source>
</evidence>
<evidence type="ECO:0000256" key="4">
    <source>
        <dbReference type="ARBA" id="ARBA00022525"/>
    </source>
</evidence>
<evidence type="ECO:0000256" key="11">
    <source>
        <dbReference type="ARBA" id="ARBA00023145"/>
    </source>
</evidence>
<dbReference type="InterPro" id="IPR001842">
    <property type="entry name" value="Peptidase_M36"/>
</dbReference>
<protein>
    <submittedName>
        <fullName evidence="15">T9SS type A sorting domain-containing protein</fullName>
    </submittedName>
</protein>
<gene>
    <name evidence="15" type="ORF">FCN74_02020</name>
</gene>
<dbReference type="Gene3D" id="3.10.170.10">
    <property type="match status" value="1"/>
</dbReference>
<dbReference type="AlphaFoldDB" id="A0A4U5TSE5"/>
<feature type="domain" description="PA" evidence="13">
    <location>
        <begin position="455"/>
        <end position="532"/>
    </location>
</feature>
<dbReference type="OrthoDB" id="5377264at2"/>
<dbReference type="InterPro" id="IPR026444">
    <property type="entry name" value="Secre_tail"/>
</dbReference>
<evidence type="ECO:0000256" key="12">
    <source>
        <dbReference type="SAM" id="SignalP"/>
    </source>
</evidence>
<dbReference type="GO" id="GO:0006508">
    <property type="term" value="P:proteolysis"/>
    <property type="evidence" value="ECO:0007669"/>
    <property type="project" value="UniProtKB-KW"/>
</dbReference>
<dbReference type="PANTHER" id="PTHR33478:SF1">
    <property type="entry name" value="EXTRACELLULAR METALLOPROTEINASE MEP"/>
    <property type="match status" value="1"/>
</dbReference>
<keyword evidence="6" id="KW-0479">Metal-binding</keyword>
<accession>A0A4U5TSE5</accession>
<keyword evidence="11" id="KW-0865">Zymogen</keyword>
<feature type="domain" description="Secretion system C-terminal sorting" evidence="14">
    <location>
        <begin position="789"/>
        <end position="862"/>
    </location>
</feature>
<evidence type="ECO:0000313" key="16">
    <source>
        <dbReference type="Proteomes" id="UP000306552"/>
    </source>
</evidence>
<evidence type="ECO:0000256" key="3">
    <source>
        <dbReference type="ARBA" id="ARBA00006006"/>
    </source>
</evidence>
<dbReference type="Gene3D" id="1.10.390.10">
    <property type="entry name" value="Neutral Protease Domain 2"/>
    <property type="match status" value="1"/>
</dbReference>
<evidence type="ECO:0000259" key="13">
    <source>
        <dbReference type="Pfam" id="PF02225"/>
    </source>
</evidence>
<dbReference type="GO" id="GO:0004222">
    <property type="term" value="F:metalloendopeptidase activity"/>
    <property type="evidence" value="ECO:0007669"/>
    <property type="project" value="InterPro"/>
</dbReference>
<evidence type="ECO:0000256" key="6">
    <source>
        <dbReference type="ARBA" id="ARBA00022723"/>
    </source>
</evidence>
<evidence type="ECO:0000256" key="2">
    <source>
        <dbReference type="ARBA" id="ARBA00004613"/>
    </source>
</evidence>
<dbReference type="Proteomes" id="UP000306552">
    <property type="component" value="Unassembled WGS sequence"/>
</dbReference>
<dbReference type="RefSeq" id="WP_138930922.1">
    <property type="nucleotide sequence ID" value="NZ_SWMU01000001.1"/>
</dbReference>
<keyword evidence="10" id="KW-0482">Metalloprotease</keyword>
<keyword evidence="4" id="KW-0964">Secreted</keyword>
<evidence type="ECO:0000256" key="9">
    <source>
        <dbReference type="ARBA" id="ARBA00022833"/>
    </source>
</evidence>
<dbReference type="NCBIfam" id="NF038113">
    <property type="entry name" value="T9SSA_dep_M36"/>
    <property type="match status" value="1"/>
</dbReference>
<feature type="signal peptide" evidence="12">
    <location>
        <begin position="1"/>
        <end position="18"/>
    </location>
</feature>
<evidence type="ECO:0000256" key="7">
    <source>
        <dbReference type="ARBA" id="ARBA00022729"/>
    </source>
</evidence>
<keyword evidence="7 12" id="KW-0732">Signal</keyword>
<dbReference type="SUPFAM" id="SSF52025">
    <property type="entry name" value="PA domain"/>
    <property type="match status" value="1"/>
</dbReference>
<organism evidence="15 16">
    <name type="scientific">Mesohalobacter halotolerans</name>
    <dbReference type="NCBI Taxonomy" id="1883405"/>
    <lineage>
        <taxon>Bacteria</taxon>
        <taxon>Pseudomonadati</taxon>
        <taxon>Bacteroidota</taxon>
        <taxon>Flavobacteriia</taxon>
        <taxon>Flavobacteriales</taxon>
        <taxon>Flavobacteriaceae</taxon>
        <taxon>Mesohalobacter</taxon>
    </lineage>
</organism>
<dbReference type="InterPro" id="IPR050371">
    <property type="entry name" value="Fungal_virulence_M36"/>
</dbReference>
<dbReference type="CDD" id="cd09596">
    <property type="entry name" value="M36"/>
    <property type="match status" value="1"/>
</dbReference>
<keyword evidence="9" id="KW-0862">Zinc</keyword>
<dbReference type="InterPro" id="IPR027268">
    <property type="entry name" value="Peptidase_M4/M1_CTD_sf"/>
</dbReference>
<name>A0A4U5TSE5_9FLAO</name>
<proteinExistence type="inferred from homology"/>
<dbReference type="GO" id="GO:0005615">
    <property type="term" value="C:extracellular space"/>
    <property type="evidence" value="ECO:0007669"/>
    <property type="project" value="InterPro"/>
</dbReference>
<reference evidence="15 16" key="1">
    <citation type="submission" date="2019-04" db="EMBL/GenBank/DDBJ databases">
        <title>Psychroflexus halotolerans sp. nov., isolated from a marine solar saltern.</title>
        <authorList>
            <person name="Feng X."/>
        </authorList>
    </citation>
    <scope>NUCLEOTIDE SEQUENCE [LARGE SCALE GENOMIC DNA]</scope>
    <source>
        <strain evidence="15 16">WDS2C27</strain>
    </source>
</reference>
<sequence>MRSISLLIMLLAITSLQAQNFETVISSYLDNSSEEFNFNRSDLQDFKISDASYSKSMDLHNVYVQQNYQNTPVLNAIGSFAIKQNRVVNFNHSFVTELDQKIETSTASLSAENALSEATNQLNINTSFELVETHSNVEFIYKSDDSAEVTPVKLTYVLTEENKLRLAWDFSILTHDESHWWSISIDANNGQILRQNDWMLSCNFDSKYSHHQSKPHNIEVNKNSTLSFVSDGSTYRAYPLGVESPNHGNRVLLNQPADATASPFGWHDTDGVAGPEFTITRGNNVLASEDRDADNIPGYSPDGGTNLNFDFPIDNNLPPAFNEDAAITNLFVWNNYTHDVWFNHGFDEDAGNFQQTNYSGQGAGNDFVVADAQDGAGLNNANFGTPPEGFNPRMQMFLWSPPGPPSDPLSINSPSDIAGDYSGIEASFGPGLTPTPITSDLVLISDDDSSTSTDPHDACDPLTNASSLNGKIVVINRGDCFFVDKIQAAQNNGALAVIMINNVFGDPIAMGGDGSNITIPSIMISLTDGSAILSKLQNGQTINATLVNNGPFEVDGDFDNVIIAHEYGHGISNRLTGGPQQANCLFNDEQMGEGWSDWIGLMMTIQPNDTAGLPRGIGTFAISQPTTGNGIRPARYTTDTSINPATYGLSNNPNISQPHGVGFVWATMLWDLTWELIDEYGFDPDLMNGNGGNNLAMQLIIDGMKLQSCNPGFIDGRDAILQADMLANNGANQCFIWKVFADRGLGFSANQGSAFDRNDQTEAFDLPPNITLPCENLAVQSFNENTLKLYPNPAEDILTIESLGGSIGRANLKIFDMNGRLIINKPLDFNQVQNLNVSSLNSGVYLIKIENTSVDISKKLIIN</sequence>
<dbReference type="InterPro" id="IPR046450">
    <property type="entry name" value="PA_dom_sf"/>
</dbReference>
<keyword evidence="8" id="KW-0378">Hydrolase</keyword>
<keyword evidence="5" id="KW-0645">Protease</keyword>
<dbReference type="NCBIfam" id="TIGR04183">
    <property type="entry name" value="Por_Secre_tail"/>
    <property type="match status" value="1"/>
</dbReference>
<evidence type="ECO:0000256" key="8">
    <source>
        <dbReference type="ARBA" id="ARBA00022801"/>
    </source>
</evidence>
<dbReference type="GO" id="GO:0008270">
    <property type="term" value="F:zinc ion binding"/>
    <property type="evidence" value="ECO:0007669"/>
    <property type="project" value="InterPro"/>
</dbReference>
<comment type="subcellular location">
    <subcellularLocation>
        <location evidence="2">Secreted</location>
    </subcellularLocation>
</comment>
<dbReference type="Pfam" id="PF02128">
    <property type="entry name" value="Peptidase_M36"/>
    <property type="match status" value="1"/>
</dbReference>
<evidence type="ECO:0000256" key="5">
    <source>
        <dbReference type="ARBA" id="ARBA00022670"/>
    </source>
</evidence>
<dbReference type="PANTHER" id="PTHR33478">
    <property type="entry name" value="EXTRACELLULAR METALLOPROTEINASE MEP"/>
    <property type="match status" value="1"/>
</dbReference>
<dbReference type="InterPro" id="IPR003137">
    <property type="entry name" value="PA_domain"/>
</dbReference>
<comment type="cofactor">
    <cofactor evidence="1">
        <name>Zn(2+)</name>
        <dbReference type="ChEBI" id="CHEBI:29105"/>
    </cofactor>
</comment>
<comment type="similarity">
    <text evidence="3">Belongs to the peptidase M36 family.</text>
</comment>
<dbReference type="EMBL" id="SWMU01000001">
    <property type="protein sequence ID" value="TKS57219.1"/>
    <property type="molecule type" value="Genomic_DNA"/>
</dbReference>
<dbReference type="CDD" id="cd04818">
    <property type="entry name" value="PA_subtilisin_1"/>
    <property type="match status" value="1"/>
</dbReference>